<evidence type="ECO:0000256" key="1">
    <source>
        <dbReference type="SAM" id="MobiDB-lite"/>
    </source>
</evidence>
<evidence type="ECO:0000313" key="3">
    <source>
        <dbReference type="EMBL" id="CAJ0811071.1"/>
    </source>
</evidence>
<feature type="transmembrane region" description="Helical" evidence="2">
    <location>
        <begin position="50"/>
        <end position="74"/>
    </location>
</feature>
<name>A0ABM9K181_9RALS</name>
<evidence type="ECO:0000313" key="4">
    <source>
        <dbReference type="Proteomes" id="UP001189757"/>
    </source>
</evidence>
<comment type="caution">
    <text evidence="3">The sequence shown here is derived from an EMBL/GenBank/DDBJ whole genome shotgun (WGS) entry which is preliminary data.</text>
</comment>
<dbReference type="RefSeq" id="WP_316680435.1">
    <property type="nucleotide sequence ID" value="NZ_CATZLL010000003.1"/>
</dbReference>
<dbReference type="EMBL" id="CATZLL010000003">
    <property type="protein sequence ID" value="CAJ0811071.1"/>
    <property type="molecule type" value="Genomic_DNA"/>
</dbReference>
<sequence>MRLPASVTTQPPEPADAPQLAATYVDPAEVSDVPQAQRARKPWWTRASRAIVNGAFTNVAAAFIAVTGAIYVGMVHAPWVRGLAGHTSTAAQASDAMSVAMAATPASAATTPQAAQPDPVEAARDRMEQRVYSQVSPAAAHTVAATESANDVDSDGPVASTPRRHHRGTRHATYRRAASAWNAHWYKGA</sequence>
<protein>
    <recommendedName>
        <fullName evidence="5">Transmembrane protein</fullName>
    </recommendedName>
</protein>
<keyword evidence="2" id="KW-1133">Transmembrane helix</keyword>
<keyword evidence="2" id="KW-0472">Membrane</keyword>
<keyword evidence="4" id="KW-1185">Reference proteome</keyword>
<organism evidence="3 4">
    <name type="scientific">Ralstonia flaminis</name>
    <dbReference type="NCBI Taxonomy" id="3058597"/>
    <lineage>
        <taxon>Bacteria</taxon>
        <taxon>Pseudomonadati</taxon>
        <taxon>Pseudomonadota</taxon>
        <taxon>Betaproteobacteria</taxon>
        <taxon>Burkholderiales</taxon>
        <taxon>Burkholderiaceae</taxon>
        <taxon>Ralstonia</taxon>
    </lineage>
</organism>
<evidence type="ECO:0000256" key="2">
    <source>
        <dbReference type="SAM" id="Phobius"/>
    </source>
</evidence>
<keyword evidence="2" id="KW-0812">Transmembrane</keyword>
<feature type="compositionally biased region" description="Low complexity" evidence="1">
    <location>
        <begin position="136"/>
        <end position="149"/>
    </location>
</feature>
<feature type="region of interest" description="Disordered" evidence="1">
    <location>
        <begin position="136"/>
        <end position="175"/>
    </location>
</feature>
<gene>
    <name evidence="3" type="ORF">LMG18101_01113</name>
</gene>
<feature type="compositionally biased region" description="Basic residues" evidence="1">
    <location>
        <begin position="162"/>
        <end position="174"/>
    </location>
</feature>
<reference evidence="3 4" key="1">
    <citation type="submission" date="2023-07" db="EMBL/GenBank/DDBJ databases">
        <authorList>
            <person name="Peeters C."/>
        </authorList>
    </citation>
    <scope>NUCLEOTIDE SEQUENCE [LARGE SCALE GENOMIC DNA]</scope>
    <source>
        <strain evidence="3 4">LMG 18101</strain>
    </source>
</reference>
<proteinExistence type="predicted"/>
<dbReference type="Proteomes" id="UP001189757">
    <property type="component" value="Unassembled WGS sequence"/>
</dbReference>
<accession>A0ABM9K181</accession>
<evidence type="ECO:0008006" key="5">
    <source>
        <dbReference type="Google" id="ProtNLM"/>
    </source>
</evidence>